<proteinExistence type="predicted"/>
<dbReference type="AlphaFoldDB" id="A0A6J6WQ15"/>
<dbReference type="EMBL" id="CAFAAG010000006">
    <property type="protein sequence ID" value="CAB4785323.1"/>
    <property type="molecule type" value="Genomic_DNA"/>
</dbReference>
<sequence>MNTTTADPENIEPFDYFERVVDVPFRIYSDIELAELKTLALSGELQPDDEPCAFCLWQEQIEYRQMPLVHQMEYVRRYSSHQMVADQP</sequence>
<protein>
    <submittedName>
        <fullName evidence="1">Unannotated protein</fullName>
    </submittedName>
</protein>
<name>A0A6J6WQ15_9ZZZZ</name>
<reference evidence="1" key="1">
    <citation type="submission" date="2020-05" db="EMBL/GenBank/DDBJ databases">
        <authorList>
            <person name="Chiriac C."/>
            <person name="Salcher M."/>
            <person name="Ghai R."/>
            <person name="Kavagutti S V."/>
        </authorList>
    </citation>
    <scope>NUCLEOTIDE SEQUENCE</scope>
</reference>
<organism evidence="1">
    <name type="scientific">freshwater metagenome</name>
    <dbReference type="NCBI Taxonomy" id="449393"/>
    <lineage>
        <taxon>unclassified sequences</taxon>
        <taxon>metagenomes</taxon>
        <taxon>ecological metagenomes</taxon>
    </lineage>
</organism>
<accession>A0A6J6WQ15</accession>
<evidence type="ECO:0000313" key="1">
    <source>
        <dbReference type="EMBL" id="CAB4785323.1"/>
    </source>
</evidence>
<gene>
    <name evidence="1" type="ORF">UFOPK2975_00170</name>
</gene>